<keyword evidence="2" id="KW-1185">Reference proteome</keyword>
<accession>A0A5C1K7J8</accession>
<dbReference type="RefSeq" id="YP_010660927.1">
    <property type="nucleotide sequence ID" value="NC_070882.1"/>
</dbReference>
<evidence type="ECO:0000313" key="2">
    <source>
        <dbReference type="Proteomes" id="UP000322144"/>
    </source>
</evidence>
<organism evidence="1 2">
    <name type="scientific">Pseudomonas phage vB_PaeM_PS119XW</name>
    <dbReference type="NCBI Taxonomy" id="2601632"/>
    <lineage>
        <taxon>Viruses</taxon>
        <taxon>Duplodnaviria</taxon>
        <taxon>Heunggongvirae</taxon>
        <taxon>Uroviricota</taxon>
        <taxon>Caudoviricetes</taxon>
        <taxon>Chimalliviridae</taxon>
        <taxon>Pawinskivirus</taxon>
        <taxon>Pawinskivirus PS119XW</taxon>
    </lineage>
</organism>
<protein>
    <submittedName>
        <fullName evidence="1">Uncharacterized protein</fullName>
    </submittedName>
</protein>
<sequence>MDINPINCWNFVESPNQLLITDYPEQFSYDGYTMAVNKIDVSKYVDTILILGNPSDEGREYDIGIVLKYNSDYVSGTACDIVFPTGIISGGCVLYEDSNGDYHRLRSNYPSLTPDGTYYFESGEAIRVTLFIDKWTNKYYWQLSELIERQY</sequence>
<reference evidence="1 2" key="1">
    <citation type="submission" date="2019-06" db="EMBL/GenBank/DDBJ databases">
        <title>A distant relative of Phikzvirus genus phages from a therapeutic phage collection.</title>
        <authorList>
            <person name="Hejnowicz M.S."/>
            <person name="Dabrowski K."/>
            <person name="Gawor J."/>
            <person name="Weber-Dabrowska B."/>
            <person name="Gromadka R."/>
            <person name="Lobocka M.B."/>
        </authorList>
    </citation>
    <scope>NUCLEOTIDE SEQUENCE [LARGE SCALE GENOMIC DNA]</scope>
</reference>
<dbReference type="KEGG" id="vg:77936937"/>
<name>A0A5C1K7J8_9CAUD</name>
<evidence type="ECO:0000313" key="1">
    <source>
        <dbReference type="EMBL" id="QEM41916.1"/>
    </source>
</evidence>
<dbReference type="GeneID" id="77936937"/>
<dbReference type="EMBL" id="MN103543">
    <property type="protein sequence ID" value="QEM41916.1"/>
    <property type="molecule type" value="Genomic_DNA"/>
</dbReference>
<dbReference type="Proteomes" id="UP000322144">
    <property type="component" value="Segment"/>
</dbReference>
<proteinExistence type="predicted"/>